<feature type="compositionally biased region" description="Polar residues" evidence="1">
    <location>
        <begin position="12"/>
        <end position="21"/>
    </location>
</feature>
<evidence type="ECO:0000313" key="2">
    <source>
        <dbReference type="EMBL" id="COX18850.1"/>
    </source>
</evidence>
<evidence type="ECO:0000313" key="3">
    <source>
        <dbReference type="Proteomes" id="UP000044938"/>
    </source>
</evidence>
<dbReference type="AlphaFoldDB" id="A0A655JMN3"/>
<organism evidence="2 3">
    <name type="scientific">Mycobacterium tuberculosis</name>
    <dbReference type="NCBI Taxonomy" id="1773"/>
    <lineage>
        <taxon>Bacteria</taxon>
        <taxon>Bacillati</taxon>
        <taxon>Actinomycetota</taxon>
        <taxon>Actinomycetes</taxon>
        <taxon>Mycobacteriales</taxon>
        <taxon>Mycobacteriaceae</taxon>
        <taxon>Mycobacterium</taxon>
        <taxon>Mycobacterium tuberculosis complex</taxon>
    </lineage>
</organism>
<dbReference type="Proteomes" id="UP000044938">
    <property type="component" value="Unassembled WGS sequence"/>
</dbReference>
<evidence type="ECO:0000256" key="1">
    <source>
        <dbReference type="SAM" id="MobiDB-lite"/>
    </source>
</evidence>
<sequence>MSSRPPLASEFARSSSTSRTGTVPPGAPGANRGRSASGHSMVIQTGAVVSGATAEPKSVAWSGGTPTTGNRNRALSSRAGAP</sequence>
<feature type="compositionally biased region" description="Polar residues" evidence="1">
    <location>
        <begin position="64"/>
        <end position="75"/>
    </location>
</feature>
<reference evidence="2 3" key="1">
    <citation type="submission" date="2015-03" db="EMBL/GenBank/DDBJ databases">
        <authorList>
            <consortium name="Pathogen Informatics"/>
        </authorList>
    </citation>
    <scope>NUCLEOTIDE SEQUENCE [LARGE SCALE GENOMIC DNA]</scope>
    <source>
        <strain evidence="2 3">M09401471</strain>
    </source>
</reference>
<dbReference type="EMBL" id="CSAJ01000771">
    <property type="protein sequence ID" value="COX18850.1"/>
    <property type="molecule type" value="Genomic_DNA"/>
</dbReference>
<protein>
    <submittedName>
        <fullName evidence="2">Uncharacterized protein</fullName>
    </submittedName>
</protein>
<gene>
    <name evidence="2" type="ORF">ERS007720_04056</name>
</gene>
<accession>A0A655JMN3</accession>
<name>A0A655JMN3_MYCTX</name>
<proteinExistence type="predicted"/>
<feature type="region of interest" description="Disordered" evidence="1">
    <location>
        <begin position="1"/>
        <end position="82"/>
    </location>
</feature>